<feature type="domain" description="Peptidase A2" evidence="12">
    <location>
        <begin position="226"/>
        <end position="305"/>
    </location>
</feature>
<feature type="domain" description="UBA" evidence="10">
    <location>
        <begin position="430"/>
        <end position="470"/>
    </location>
</feature>
<dbReference type="Gene3D" id="3.10.20.90">
    <property type="entry name" value="Phosphatidylinositol 3-kinase Catalytic Subunit, Chain A, domain 1"/>
    <property type="match status" value="1"/>
</dbReference>
<dbReference type="InterPro" id="IPR001995">
    <property type="entry name" value="Peptidase_A2_cat"/>
</dbReference>
<dbReference type="PROSITE" id="PS50053">
    <property type="entry name" value="UBIQUITIN_2"/>
    <property type="match status" value="1"/>
</dbReference>
<evidence type="ECO:0000259" key="12">
    <source>
        <dbReference type="PROSITE" id="PS50175"/>
    </source>
</evidence>
<keyword evidence="8" id="KW-0653">Protein transport</keyword>
<keyword evidence="7" id="KW-0378">Hydrolase</keyword>
<keyword evidence="14" id="KW-1185">Reference proteome</keyword>
<sequence>MRLSVNIETQTILLEVAEDLELENFKALVEMEAGIPAKDMFVIFNAQQLSDDKKTLKDYGVKDGELLMVLRRETLLGHAAQFVQQRRQQQGQQTQQQQQQRQQRGGSVPADDDPAVIRDVLLANPEQLALLKYNNPKLAEAVTSGDLEKFATVLREQQEVRRNREQQRIRLLTADPFDMEAQRLIANEIQQENINSNMETAMEYNPESFGLVHMLYINCKVNGHDVKAFIDSGAQMTIMSQACAERCSIMRLVDTRWAGVAKGVGTQPIIGRVHLVQIQIEGDFLASSFAIMADQPMDMLLGLDVMKRHQMSIDLKNNQLHIGTTGTSTAFLSESELPDCGRLTRLNEEEARLQSERMAEDRALAEALAASAKEGAGTSGEGTEAGNQDPNTNKGESAKENTKEEAATSTAATSPSPQLQAANPDPPMDNFSESDVQEIIGLGFSRSQAVEELRRQNGNKTQAMAALFVKSLKM</sequence>
<feature type="compositionally biased region" description="Basic and acidic residues" evidence="9">
    <location>
        <begin position="396"/>
        <end position="406"/>
    </location>
</feature>
<feature type="compositionally biased region" description="Low complexity" evidence="9">
    <location>
        <begin position="407"/>
        <end position="417"/>
    </location>
</feature>
<accession>A0AAW0TYJ6</accession>
<dbReference type="GO" id="GO:0004190">
    <property type="term" value="F:aspartic-type endopeptidase activity"/>
    <property type="evidence" value="ECO:0007669"/>
    <property type="project" value="UniProtKB-KW"/>
</dbReference>
<dbReference type="CDD" id="cd01796">
    <property type="entry name" value="Ubl_Ddi1_like"/>
    <property type="match status" value="1"/>
</dbReference>
<feature type="region of interest" description="Disordered" evidence="9">
    <location>
        <begin position="368"/>
        <end position="437"/>
    </location>
</feature>
<evidence type="ECO:0000256" key="1">
    <source>
        <dbReference type="ARBA" id="ARBA00004496"/>
    </source>
</evidence>
<dbReference type="PROSITE" id="PS50030">
    <property type="entry name" value="UBA"/>
    <property type="match status" value="1"/>
</dbReference>
<dbReference type="GO" id="GO:0005737">
    <property type="term" value="C:cytoplasm"/>
    <property type="evidence" value="ECO:0007669"/>
    <property type="project" value="UniProtKB-SubCell"/>
</dbReference>
<dbReference type="SUPFAM" id="SSF50630">
    <property type="entry name" value="Acid proteases"/>
    <property type="match status" value="1"/>
</dbReference>
<dbReference type="FunFam" id="2.40.70.10:FF:000005">
    <property type="entry name" value="DNA damage inducible 1 homolog 2"/>
    <property type="match status" value="1"/>
</dbReference>
<dbReference type="SMART" id="SM00213">
    <property type="entry name" value="UBQ"/>
    <property type="match status" value="1"/>
</dbReference>
<proteinExistence type="inferred from homology"/>
<dbReference type="Proteomes" id="UP001487740">
    <property type="component" value="Unassembled WGS sequence"/>
</dbReference>
<gene>
    <name evidence="13" type="ORF">O3P69_014888</name>
</gene>
<keyword evidence="4" id="KW-0963">Cytoplasm</keyword>
<reference evidence="13 14" key="1">
    <citation type="submission" date="2023-03" db="EMBL/GenBank/DDBJ databases">
        <title>High-quality genome of Scylla paramamosain provides insights in environmental adaptation.</title>
        <authorList>
            <person name="Zhang L."/>
        </authorList>
    </citation>
    <scope>NUCLEOTIDE SEQUENCE [LARGE SCALE GENOMIC DNA]</scope>
    <source>
        <strain evidence="13">LZ_2023a</strain>
        <tissue evidence="13">Muscle</tissue>
    </source>
</reference>
<evidence type="ECO:0000259" key="11">
    <source>
        <dbReference type="PROSITE" id="PS50053"/>
    </source>
</evidence>
<dbReference type="Pfam" id="PF09668">
    <property type="entry name" value="Asp_protease"/>
    <property type="match status" value="1"/>
</dbReference>
<feature type="compositionally biased region" description="Low complexity" evidence="9">
    <location>
        <begin position="368"/>
        <end position="386"/>
    </location>
</feature>
<keyword evidence="3" id="KW-0813">Transport</keyword>
<dbReference type="InterPro" id="IPR015940">
    <property type="entry name" value="UBA"/>
</dbReference>
<dbReference type="GO" id="GO:0006508">
    <property type="term" value="P:proteolysis"/>
    <property type="evidence" value="ECO:0007669"/>
    <property type="project" value="UniProtKB-KW"/>
</dbReference>
<dbReference type="SUPFAM" id="SSF54236">
    <property type="entry name" value="Ubiquitin-like"/>
    <property type="match status" value="1"/>
</dbReference>
<evidence type="ECO:0000313" key="13">
    <source>
        <dbReference type="EMBL" id="KAK8392755.1"/>
    </source>
</evidence>
<dbReference type="InterPro" id="IPR009060">
    <property type="entry name" value="UBA-like_sf"/>
</dbReference>
<dbReference type="AlphaFoldDB" id="A0AAW0TYJ6"/>
<evidence type="ECO:0000256" key="9">
    <source>
        <dbReference type="SAM" id="MobiDB-lite"/>
    </source>
</evidence>
<evidence type="ECO:0000256" key="6">
    <source>
        <dbReference type="ARBA" id="ARBA00022750"/>
    </source>
</evidence>
<evidence type="ECO:0000313" key="14">
    <source>
        <dbReference type="Proteomes" id="UP001487740"/>
    </source>
</evidence>
<dbReference type="InterPro" id="IPR029071">
    <property type="entry name" value="Ubiquitin-like_domsf"/>
</dbReference>
<dbReference type="PANTHER" id="PTHR15397:SF3">
    <property type="entry name" value="DNA DAMAGE INDUCIBLE 1 HOMOLOG 2"/>
    <property type="match status" value="1"/>
</dbReference>
<evidence type="ECO:0000256" key="8">
    <source>
        <dbReference type="ARBA" id="ARBA00022927"/>
    </source>
</evidence>
<evidence type="ECO:0000256" key="7">
    <source>
        <dbReference type="ARBA" id="ARBA00022801"/>
    </source>
</evidence>
<evidence type="ECO:0000256" key="2">
    <source>
        <dbReference type="ARBA" id="ARBA00009136"/>
    </source>
</evidence>
<dbReference type="InterPro" id="IPR021109">
    <property type="entry name" value="Peptidase_aspartic_dom_sf"/>
</dbReference>
<dbReference type="InterPro" id="IPR019103">
    <property type="entry name" value="Peptidase_aspartic_DDI1-type"/>
</dbReference>
<dbReference type="CDD" id="cd05479">
    <property type="entry name" value="RP_DDI"/>
    <property type="match status" value="1"/>
</dbReference>
<comment type="similarity">
    <text evidence="2">Belongs to the DDI1 family.</text>
</comment>
<feature type="compositionally biased region" description="Low complexity" evidence="9">
    <location>
        <begin position="86"/>
        <end position="106"/>
    </location>
</feature>
<evidence type="ECO:0000256" key="4">
    <source>
        <dbReference type="ARBA" id="ARBA00022490"/>
    </source>
</evidence>
<evidence type="ECO:0000256" key="3">
    <source>
        <dbReference type="ARBA" id="ARBA00022448"/>
    </source>
</evidence>
<dbReference type="InterPro" id="IPR033882">
    <property type="entry name" value="DDI1_N"/>
</dbReference>
<dbReference type="SUPFAM" id="SSF46934">
    <property type="entry name" value="UBA-like"/>
    <property type="match status" value="1"/>
</dbReference>
<dbReference type="Gene3D" id="1.10.8.10">
    <property type="entry name" value="DNA helicase RuvA subunit, C-terminal domain"/>
    <property type="match status" value="1"/>
</dbReference>
<dbReference type="PANTHER" id="PTHR15397">
    <property type="entry name" value="SODIUM-GLUCOSE COTRANSPORTER REGULATORY PROTEIN -RELATED"/>
    <property type="match status" value="1"/>
</dbReference>
<keyword evidence="5" id="KW-0645">Protease</keyword>
<dbReference type="EMBL" id="JARAKH010000022">
    <property type="protein sequence ID" value="KAK8392755.1"/>
    <property type="molecule type" value="Genomic_DNA"/>
</dbReference>
<protein>
    <recommendedName>
        <fullName evidence="15">Protein DDI1 homolog 2</fullName>
    </recommendedName>
</protein>
<dbReference type="PROSITE" id="PS50175">
    <property type="entry name" value="ASP_PROT_RETROV"/>
    <property type="match status" value="1"/>
</dbReference>
<evidence type="ECO:0000256" key="5">
    <source>
        <dbReference type="ARBA" id="ARBA00022670"/>
    </source>
</evidence>
<dbReference type="GO" id="GO:0015031">
    <property type="term" value="P:protein transport"/>
    <property type="evidence" value="ECO:0007669"/>
    <property type="project" value="UniProtKB-KW"/>
</dbReference>
<name>A0AAW0TYJ6_SCYPA</name>
<comment type="subcellular location">
    <subcellularLocation>
        <location evidence="1">Cytoplasm</location>
    </subcellularLocation>
</comment>
<dbReference type="Gene3D" id="2.40.70.10">
    <property type="entry name" value="Acid Proteases"/>
    <property type="match status" value="1"/>
</dbReference>
<comment type="caution">
    <text evidence="13">The sequence shown here is derived from an EMBL/GenBank/DDBJ whole genome shotgun (WGS) entry which is preliminary data.</text>
</comment>
<dbReference type="InterPro" id="IPR057273">
    <property type="entry name" value="Ddi1/2_HDD"/>
</dbReference>
<organism evidence="13 14">
    <name type="scientific">Scylla paramamosain</name>
    <name type="common">Mud crab</name>
    <dbReference type="NCBI Taxonomy" id="85552"/>
    <lineage>
        <taxon>Eukaryota</taxon>
        <taxon>Metazoa</taxon>
        <taxon>Ecdysozoa</taxon>
        <taxon>Arthropoda</taxon>
        <taxon>Crustacea</taxon>
        <taxon>Multicrustacea</taxon>
        <taxon>Malacostraca</taxon>
        <taxon>Eumalacostraca</taxon>
        <taxon>Eucarida</taxon>
        <taxon>Decapoda</taxon>
        <taxon>Pleocyemata</taxon>
        <taxon>Brachyura</taxon>
        <taxon>Eubrachyura</taxon>
        <taxon>Portunoidea</taxon>
        <taxon>Portunidae</taxon>
        <taxon>Portuninae</taxon>
        <taxon>Scylla</taxon>
    </lineage>
</organism>
<evidence type="ECO:0008006" key="15">
    <source>
        <dbReference type="Google" id="ProtNLM"/>
    </source>
</evidence>
<dbReference type="Pfam" id="PF24669">
    <property type="entry name" value="Ddi2_HDD"/>
    <property type="match status" value="1"/>
</dbReference>
<feature type="region of interest" description="Disordered" evidence="9">
    <location>
        <begin position="86"/>
        <end position="110"/>
    </location>
</feature>
<evidence type="ECO:0000259" key="10">
    <source>
        <dbReference type="PROSITE" id="PS50030"/>
    </source>
</evidence>
<dbReference type="InterPro" id="IPR000626">
    <property type="entry name" value="Ubiquitin-like_dom"/>
</dbReference>
<dbReference type="Pfam" id="PF00240">
    <property type="entry name" value="ubiquitin"/>
    <property type="match status" value="1"/>
</dbReference>
<keyword evidence="6" id="KW-0064">Aspartyl protease</keyword>
<feature type="domain" description="Ubiquitin-like" evidence="11">
    <location>
        <begin position="1"/>
        <end position="74"/>
    </location>
</feature>